<feature type="transmembrane region" description="Helical" evidence="5">
    <location>
        <begin position="230"/>
        <end position="252"/>
    </location>
</feature>
<feature type="transmembrane region" description="Helical" evidence="5">
    <location>
        <begin position="192"/>
        <end position="210"/>
    </location>
</feature>
<dbReference type="Gene3D" id="1.20.1740.10">
    <property type="entry name" value="Amino acid/polyamine transporter I"/>
    <property type="match status" value="1"/>
</dbReference>
<feature type="transmembrane region" description="Helical" evidence="5">
    <location>
        <begin position="272"/>
        <end position="294"/>
    </location>
</feature>
<accession>A0A0N5BQQ6</accession>
<feature type="transmembrane region" description="Helical" evidence="5">
    <location>
        <begin position="91"/>
        <end position="115"/>
    </location>
</feature>
<name>A0A0N5BQQ6_STREA</name>
<dbReference type="PANTHER" id="PTHR22950:SF217">
    <property type="entry name" value="AMINO ACID TRANSPORTER TRANSMEMBRANE DOMAIN-CONTAINING PROTEIN"/>
    <property type="match status" value="1"/>
</dbReference>
<evidence type="ECO:0000256" key="4">
    <source>
        <dbReference type="ARBA" id="ARBA00023136"/>
    </source>
</evidence>
<dbReference type="InterPro" id="IPR013057">
    <property type="entry name" value="AA_transpt_TM"/>
</dbReference>
<dbReference type="WBParaSite" id="SPAL_0000821800.1">
    <property type="protein sequence ID" value="SPAL_0000821800.1"/>
    <property type="gene ID" value="SPAL_0000821800"/>
</dbReference>
<organism evidence="7 8">
    <name type="scientific">Strongyloides papillosus</name>
    <name type="common">Intestinal threadworm</name>
    <dbReference type="NCBI Taxonomy" id="174720"/>
    <lineage>
        <taxon>Eukaryota</taxon>
        <taxon>Metazoa</taxon>
        <taxon>Ecdysozoa</taxon>
        <taxon>Nematoda</taxon>
        <taxon>Chromadorea</taxon>
        <taxon>Rhabditida</taxon>
        <taxon>Tylenchina</taxon>
        <taxon>Panagrolaimomorpha</taxon>
        <taxon>Strongyloidoidea</taxon>
        <taxon>Strongyloididae</taxon>
        <taxon>Strongyloides</taxon>
    </lineage>
</organism>
<keyword evidence="7" id="KW-1185">Reference proteome</keyword>
<dbReference type="STRING" id="174720.A0A0N5BQQ6"/>
<evidence type="ECO:0000259" key="6">
    <source>
        <dbReference type="Pfam" id="PF01490"/>
    </source>
</evidence>
<keyword evidence="2 5" id="KW-0812">Transmembrane</keyword>
<feature type="transmembrane region" description="Helical" evidence="5">
    <location>
        <begin position="342"/>
        <end position="362"/>
    </location>
</feature>
<reference evidence="8" key="1">
    <citation type="submission" date="2017-02" db="UniProtKB">
        <authorList>
            <consortium name="WormBaseParasite"/>
        </authorList>
    </citation>
    <scope>IDENTIFICATION</scope>
</reference>
<feature type="transmembrane region" description="Helical" evidence="5">
    <location>
        <begin position="315"/>
        <end position="336"/>
    </location>
</feature>
<proteinExistence type="predicted"/>
<evidence type="ECO:0000313" key="8">
    <source>
        <dbReference type="WBParaSite" id="SPAL_0000821800.1"/>
    </source>
</evidence>
<protein>
    <submittedName>
        <fullName evidence="8">Aa_trans domain-containing protein</fullName>
    </submittedName>
</protein>
<comment type="subcellular location">
    <subcellularLocation>
        <location evidence="1">Membrane</location>
        <topology evidence="1">Multi-pass membrane protein</topology>
    </subcellularLocation>
</comment>
<keyword evidence="4 5" id="KW-0472">Membrane</keyword>
<evidence type="ECO:0000256" key="1">
    <source>
        <dbReference type="ARBA" id="ARBA00004141"/>
    </source>
</evidence>
<evidence type="ECO:0000256" key="2">
    <source>
        <dbReference type="ARBA" id="ARBA00022692"/>
    </source>
</evidence>
<feature type="domain" description="Amino acid transporter transmembrane" evidence="6">
    <location>
        <begin position="6"/>
        <end position="400"/>
    </location>
</feature>
<feature type="transmembrane region" description="Helical" evidence="5">
    <location>
        <begin position="31"/>
        <end position="53"/>
    </location>
</feature>
<dbReference type="GO" id="GO:0015179">
    <property type="term" value="F:L-amino acid transmembrane transporter activity"/>
    <property type="evidence" value="ECO:0007669"/>
    <property type="project" value="TreeGrafter"/>
</dbReference>
<feature type="transmembrane region" description="Helical" evidence="5">
    <location>
        <begin position="159"/>
        <end position="180"/>
    </location>
</feature>
<evidence type="ECO:0000256" key="3">
    <source>
        <dbReference type="ARBA" id="ARBA00022989"/>
    </source>
</evidence>
<feature type="transmembrane region" description="Helical" evidence="5">
    <location>
        <begin position="374"/>
        <end position="396"/>
    </location>
</feature>
<keyword evidence="3 5" id="KW-1133">Transmembrane helix</keyword>
<dbReference type="GO" id="GO:0005774">
    <property type="term" value="C:vacuolar membrane"/>
    <property type="evidence" value="ECO:0007669"/>
    <property type="project" value="TreeGrafter"/>
</dbReference>
<dbReference type="Pfam" id="PF01490">
    <property type="entry name" value="Aa_trans"/>
    <property type="match status" value="1"/>
</dbReference>
<feature type="transmembrane region" description="Helical" evidence="5">
    <location>
        <begin position="135"/>
        <end position="152"/>
    </location>
</feature>
<evidence type="ECO:0000313" key="7">
    <source>
        <dbReference type="Proteomes" id="UP000046392"/>
    </source>
</evidence>
<dbReference type="AlphaFoldDB" id="A0A0N5BQQ6"/>
<sequence>MDNKECFINFLKGMIGPGVLSLPTSFKDAGLIPAFIMIIVLGITNTYCMIQLVECSKYYTMKYKLKTIDYGALAYYSSKEFMKSDTMLTKIFPIIVWTCLLSLQIGICSVFYVFVGTLSKELIENTTYISTKYDIRLYYIGYLLPFLILGSFKSIRILTILNLFANILLGLSLLSIFLVLVLSKHSFSEIKYYTNINGFFTALGTIMYAFEGQALVIPLTNHMKESNSMINILIWGMTIIIIIAECSGVLGYLTYGNKVASSITINLEDSKLLLFIKIIFMIVIFISYLIQMFVPIDMALPYVKMIVKREYQNKNYLESILRIFFVILTSIISILIPNLKSIISIIGVTCGMILALVCPPIIRTFTFFTLTKSALKIIIIDSCIVLLGCIGIIFGLTSTIKDMML</sequence>
<dbReference type="Proteomes" id="UP000046392">
    <property type="component" value="Unplaced"/>
</dbReference>
<evidence type="ECO:0000256" key="5">
    <source>
        <dbReference type="SAM" id="Phobius"/>
    </source>
</evidence>
<dbReference type="PANTHER" id="PTHR22950">
    <property type="entry name" value="AMINO ACID TRANSPORTER"/>
    <property type="match status" value="1"/>
</dbReference>